<dbReference type="SUPFAM" id="SSF55729">
    <property type="entry name" value="Acyl-CoA N-acyltransferases (Nat)"/>
    <property type="match status" value="1"/>
</dbReference>
<reference evidence="4 5" key="1">
    <citation type="journal article" date="2015" name="Genome Announc.">
        <title>Draft Genome Sequence of Filamentous Marine Cyanobacterium Lyngbya confervoides Strain BDU141951.</title>
        <authorList>
            <person name="Chandrababunaidu M.M."/>
            <person name="Sen D."/>
            <person name="Tripathy S."/>
        </authorList>
    </citation>
    <scope>NUCLEOTIDE SEQUENCE [LARGE SCALE GENOMIC DNA]</scope>
    <source>
        <strain evidence="4 5">BDU141951</strain>
    </source>
</reference>
<dbReference type="EMBL" id="JTHE03000044">
    <property type="protein sequence ID" value="MCM1982711.1"/>
    <property type="molecule type" value="Genomic_DNA"/>
</dbReference>
<dbReference type="Gene3D" id="3.40.630.30">
    <property type="match status" value="1"/>
</dbReference>
<dbReference type="Proteomes" id="UP000031561">
    <property type="component" value="Unassembled WGS sequence"/>
</dbReference>
<gene>
    <name evidence="4" type="ORF">QQ91_0007730</name>
</gene>
<protein>
    <submittedName>
        <fullName evidence="4">GNAT family N-acetyltransferase</fullName>
    </submittedName>
</protein>
<keyword evidence="2" id="KW-0012">Acyltransferase</keyword>
<sequence>MELRNATLADLPAIVEIYNQSIPSRQATADTEAVSVDSRLDWFAAHNSPQRPLWVCALSRRPEGPPLELGIPETGTLETGIIAGWISLNSFYGRPAYRDTVEVSLYVHSAYQRQGMGRYMLSEMVQYSQQQGLRALLGFIFAHNQPSLALFRGLQFQNWGYLPQVAVLDGACRDLVILGRSLCP</sequence>
<accession>A0ABD4T257</accession>
<dbReference type="RefSeq" id="WP_166274644.1">
    <property type="nucleotide sequence ID" value="NZ_JTHE03000044.1"/>
</dbReference>
<organism evidence="4 5">
    <name type="scientific">Lyngbya confervoides BDU141951</name>
    <dbReference type="NCBI Taxonomy" id="1574623"/>
    <lineage>
        <taxon>Bacteria</taxon>
        <taxon>Bacillati</taxon>
        <taxon>Cyanobacteriota</taxon>
        <taxon>Cyanophyceae</taxon>
        <taxon>Oscillatoriophycideae</taxon>
        <taxon>Oscillatoriales</taxon>
        <taxon>Microcoleaceae</taxon>
        <taxon>Lyngbya</taxon>
    </lineage>
</organism>
<evidence type="ECO:0000256" key="1">
    <source>
        <dbReference type="ARBA" id="ARBA00022679"/>
    </source>
</evidence>
<dbReference type="Pfam" id="PF00583">
    <property type="entry name" value="Acetyltransf_1"/>
    <property type="match status" value="1"/>
</dbReference>
<dbReference type="PANTHER" id="PTHR43072">
    <property type="entry name" value="N-ACETYLTRANSFERASE"/>
    <property type="match status" value="1"/>
</dbReference>
<evidence type="ECO:0000256" key="2">
    <source>
        <dbReference type="ARBA" id="ARBA00023315"/>
    </source>
</evidence>
<dbReference type="AlphaFoldDB" id="A0ABD4T257"/>
<keyword evidence="1" id="KW-0808">Transferase</keyword>
<comment type="caution">
    <text evidence="4">The sequence shown here is derived from an EMBL/GenBank/DDBJ whole genome shotgun (WGS) entry which is preliminary data.</text>
</comment>
<evidence type="ECO:0000259" key="3">
    <source>
        <dbReference type="PROSITE" id="PS51186"/>
    </source>
</evidence>
<proteinExistence type="predicted"/>
<feature type="domain" description="N-acetyltransferase" evidence="3">
    <location>
        <begin position="1"/>
        <end position="183"/>
    </location>
</feature>
<dbReference type="CDD" id="cd04301">
    <property type="entry name" value="NAT_SF"/>
    <property type="match status" value="1"/>
</dbReference>
<dbReference type="InterPro" id="IPR016181">
    <property type="entry name" value="Acyl_CoA_acyltransferase"/>
</dbReference>
<dbReference type="InterPro" id="IPR000182">
    <property type="entry name" value="GNAT_dom"/>
</dbReference>
<keyword evidence="5" id="KW-1185">Reference proteome</keyword>
<dbReference type="PANTHER" id="PTHR43072:SF23">
    <property type="entry name" value="UPF0039 PROTEIN C11D3.02C"/>
    <property type="match status" value="1"/>
</dbReference>
<dbReference type="PROSITE" id="PS51186">
    <property type="entry name" value="GNAT"/>
    <property type="match status" value="1"/>
</dbReference>
<name>A0ABD4T257_9CYAN</name>
<evidence type="ECO:0000313" key="4">
    <source>
        <dbReference type="EMBL" id="MCM1982711.1"/>
    </source>
</evidence>
<dbReference type="GO" id="GO:0016746">
    <property type="term" value="F:acyltransferase activity"/>
    <property type="evidence" value="ECO:0007669"/>
    <property type="project" value="UniProtKB-KW"/>
</dbReference>
<evidence type="ECO:0000313" key="5">
    <source>
        <dbReference type="Proteomes" id="UP000031561"/>
    </source>
</evidence>